<proteinExistence type="predicted"/>
<dbReference type="Gene3D" id="3.10.129.10">
    <property type="entry name" value="Hotdog Thioesterase"/>
    <property type="match status" value="1"/>
</dbReference>
<dbReference type="GO" id="GO:0047617">
    <property type="term" value="F:fatty acyl-CoA hydrolase activity"/>
    <property type="evidence" value="ECO:0007669"/>
    <property type="project" value="TreeGrafter"/>
</dbReference>
<dbReference type="PANTHER" id="PTHR31793:SF11">
    <property type="entry name" value="THIOESTERASE DOMAIN-CONTAINING PROTEIN"/>
    <property type="match status" value="1"/>
</dbReference>
<name>A0A9P8HWJ4_9PEZI</name>
<organism evidence="1 2">
    <name type="scientific">Glutinoglossum americanum</name>
    <dbReference type="NCBI Taxonomy" id="1670608"/>
    <lineage>
        <taxon>Eukaryota</taxon>
        <taxon>Fungi</taxon>
        <taxon>Dikarya</taxon>
        <taxon>Ascomycota</taxon>
        <taxon>Pezizomycotina</taxon>
        <taxon>Geoglossomycetes</taxon>
        <taxon>Geoglossales</taxon>
        <taxon>Geoglossaceae</taxon>
        <taxon>Glutinoglossum</taxon>
    </lineage>
</organism>
<evidence type="ECO:0000313" key="2">
    <source>
        <dbReference type="Proteomes" id="UP000698800"/>
    </source>
</evidence>
<keyword evidence="2" id="KW-1185">Reference proteome</keyword>
<dbReference type="AlphaFoldDB" id="A0A9P8HWJ4"/>
<dbReference type="CDD" id="cd00586">
    <property type="entry name" value="4HBT"/>
    <property type="match status" value="1"/>
</dbReference>
<dbReference type="OrthoDB" id="5538558at2759"/>
<dbReference type="PANTHER" id="PTHR31793">
    <property type="entry name" value="4-HYDROXYBENZOYL-COA THIOESTERASE FAMILY MEMBER"/>
    <property type="match status" value="1"/>
</dbReference>
<comment type="caution">
    <text evidence="1">The sequence shown here is derived from an EMBL/GenBank/DDBJ whole genome shotgun (WGS) entry which is preliminary data.</text>
</comment>
<dbReference type="Proteomes" id="UP000698800">
    <property type="component" value="Unassembled WGS sequence"/>
</dbReference>
<protein>
    <recommendedName>
        <fullName evidence="3">Acyl-CoA thioesterase</fullName>
    </recommendedName>
</protein>
<accession>A0A9P8HWJ4</accession>
<evidence type="ECO:0000313" key="1">
    <source>
        <dbReference type="EMBL" id="KAH0539058.1"/>
    </source>
</evidence>
<sequence>MAGLGKRIDDPLEASSYFAPGGGEIYAPLRNAVTSVATEMGYDTSTFTEHGVVWADDQDPFGHLKYAAFPHLFAVCNFRLFESFSRSLGPELYEEFSRARGVGIVTKSFSIDLKRQVKYPDALLIAVRVTEMKPDRYHCITTIWSYSQQAIVAETSGYAVFFDYKKQRPANLVEYGGRYKELYDDLTRRAAAGNAMYGKWLERNPKARPRVRPAEKM</sequence>
<dbReference type="InterPro" id="IPR050563">
    <property type="entry name" value="4-hydroxybenzoyl-CoA_TE"/>
</dbReference>
<gene>
    <name evidence="1" type="ORF">FGG08_004404</name>
</gene>
<reference evidence="1" key="1">
    <citation type="submission" date="2021-03" db="EMBL/GenBank/DDBJ databases">
        <title>Comparative genomics and phylogenomic investigation of the class Geoglossomycetes provide insights into ecological specialization and systematics.</title>
        <authorList>
            <person name="Melie T."/>
            <person name="Pirro S."/>
            <person name="Miller A.N."/>
            <person name="Quandt A."/>
        </authorList>
    </citation>
    <scope>NUCLEOTIDE SEQUENCE</scope>
    <source>
        <strain evidence="1">GBOQ0MN5Z8</strain>
    </source>
</reference>
<dbReference type="EMBL" id="JAGHQL010000088">
    <property type="protein sequence ID" value="KAH0539058.1"/>
    <property type="molecule type" value="Genomic_DNA"/>
</dbReference>
<dbReference type="SUPFAM" id="SSF54637">
    <property type="entry name" value="Thioesterase/thiol ester dehydrase-isomerase"/>
    <property type="match status" value="1"/>
</dbReference>
<dbReference type="InterPro" id="IPR029069">
    <property type="entry name" value="HotDog_dom_sf"/>
</dbReference>
<dbReference type="Pfam" id="PF13279">
    <property type="entry name" value="4HBT_2"/>
    <property type="match status" value="1"/>
</dbReference>
<evidence type="ECO:0008006" key="3">
    <source>
        <dbReference type="Google" id="ProtNLM"/>
    </source>
</evidence>